<keyword evidence="3 6" id="KW-0328">Glycosyltransferase</keyword>
<dbReference type="CDD" id="cd00761">
    <property type="entry name" value="Glyco_tranf_GTA_type"/>
    <property type="match status" value="1"/>
</dbReference>
<protein>
    <submittedName>
        <fullName evidence="6">Glycosyltransferase family A protein</fullName>
        <ecNumber evidence="6">2.4.-.-</ecNumber>
    </submittedName>
</protein>
<dbReference type="InterPro" id="IPR029044">
    <property type="entry name" value="Nucleotide-diphossugar_trans"/>
</dbReference>
<dbReference type="Gene3D" id="3.90.550.10">
    <property type="entry name" value="Spore Coat Polysaccharide Biosynthesis Protein SpsA, Chain A"/>
    <property type="match status" value="1"/>
</dbReference>
<dbReference type="RefSeq" id="WP_319955630.1">
    <property type="nucleotide sequence ID" value="NZ_JAXAVX010000015.1"/>
</dbReference>
<evidence type="ECO:0000256" key="1">
    <source>
        <dbReference type="ARBA" id="ARBA00004776"/>
    </source>
</evidence>
<accession>A0ABU4VPW0</accession>
<dbReference type="PANTHER" id="PTHR43179">
    <property type="entry name" value="RHAMNOSYLTRANSFERASE WBBL"/>
    <property type="match status" value="1"/>
</dbReference>
<organism evidence="6 7">
    <name type="scientific">Patulibacter brassicae</name>
    <dbReference type="NCBI Taxonomy" id="1705717"/>
    <lineage>
        <taxon>Bacteria</taxon>
        <taxon>Bacillati</taxon>
        <taxon>Actinomycetota</taxon>
        <taxon>Thermoleophilia</taxon>
        <taxon>Solirubrobacterales</taxon>
        <taxon>Patulibacteraceae</taxon>
        <taxon>Patulibacter</taxon>
    </lineage>
</organism>
<evidence type="ECO:0000256" key="2">
    <source>
        <dbReference type="ARBA" id="ARBA00006739"/>
    </source>
</evidence>
<proteinExistence type="inferred from homology"/>
<name>A0ABU4VPW0_9ACTN</name>
<dbReference type="InterPro" id="IPR001173">
    <property type="entry name" value="Glyco_trans_2-like"/>
</dbReference>
<dbReference type="PANTHER" id="PTHR43179:SF12">
    <property type="entry name" value="GALACTOFURANOSYLTRANSFERASE GLFT2"/>
    <property type="match status" value="1"/>
</dbReference>
<reference evidence="6 7" key="1">
    <citation type="submission" date="2023-11" db="EMBL/GenBank/DDBJ databases">
        <authorList>
            <person name="Xu M."/>
            <person name="Jiang T."/>
        </authorList>
    </citation>
    <scope>NUCLEOTIDE SEQUENCE [LARGE SCALE GENOMIC DNA]</scope>
    <source>
        <strain evidence="6 7">SD</strain>
    </source>
</reference>
<evidence type="ECO:0000313" key="6">
    <source>
        <dbReference type="EMBL" id="MDX8153480.1"/>
    </source>
</evidence>
<feature type="domain" description="Glycosyltransferase 2-like" evidence="5">
    <location>
        <begin position="12"/>
        <end position="136"/>
    </location>
</feature>
<comment type="similarity">
    <text evidence="2">Belongs to the glycosyltransferase 2 family.</text>
</comment>
<dbReference type="SUPFAM" id="SSF53448">
    <property type="entry name" value="Nucleotide-diphospho-sugar transferases"/>
    <property type="match status" value="1"/>
</dbReference>
<dbReference type="GO" id="GO:0016757">
    <property type="term" value="F:glycosyltransferase activity"/>
    <property type="evidence" value="ECO:0007669"/>
    <property type="project" value="UniProtKB-KW"/>
</dbReference>
<dbReference type="Proteomes" id="UP001277761">
    <property type="component" value="Unassembled WGS sequence"/>
</dbReference>
<dbReference type="Pfam" id="PF00535">
    <property type="entry name" value="Glycos_transf_2"/>
    <property type="match status" value="1"/>
</dbReference>
<keyword evidence="7" id="KW-1185">Reference proteome</keyword>
<comment type="caution">
    <text evidence="6">The sequence shown here is derived from an EMBL/GenBank/DDBJ whole genome shotgun (WGS) entry which is preliminary data.</text>
</comment>
<gene>
    <name evidence="6" type="ORF">SK069_17915</name>
</gene>
<evidence type="ECO:0000313" key="7">
    <source>
        <dbReference type="Proteomes" id="UP001277761"/>
    </source>
</evidence>
<evidence type="ECO:0000259" key="5">
    <source>
        <dbReference type="Pfam" id="PF00535"/>
    </source>
</evidence>
<evidence type="ECO:0000256" key="4">
    <source>
        <dbReference type="ARBA" id="ARBA00022679"/>
    </source>
</evidence>
<sequence>MSDAAPAGLSATVVIVTKDRVDQLQTAVASAVAQRGPVDVLVIDDGSSDDTTERIRARFPEVAVHRRDASAGLVARRNEAAELATGDVLVSIDDDARFSTPDVVAQTLRDFADPRVGAVAVPYVEAAQGPEVRQRAPEDDGVWTTASFRGTAYAVRRELFLALGAFRAEIVHQGEEPDFAVRLLDAGRAIRLGRAEPIIHEESPNRNMWRMTHYGRRNELLLCWTRYPRGWALVHQAKFLARGVRAGHRVGEWRATFSGLAAGLAICWRYRHERRPVSTAAMWRLHRLRGGRTERLPDLPG</sequence>
<comment type="pathway">
    <text evidence="1">Cell wall biogenesis; cell wall polysaccharide biosynthesis.</text>
</comment>
<dbReference type="EMBL" id="JAXAVX010000015">
    <property type="protein sequence ID" value="MDX8153480.1"/>
    <property type="molecule type" value="Genomic_DNA"/>
</dbReference>
<dbReference type="EC" id="2.4.-.-" evidence="6"/>
<evidence type="ECO:0000256" key="3">
    <source>
        <dbReference type="ARBA" id="ARBA00022676"/>
    </source>
</evidence>
<keyword evidence="4 6" id="KW-0808">Transferase</keyword>